<evidence type="ECO:0000259" key="5">
    <source>
        <dbReference type="Pfam" id="PF01370"/>
    </source>
</evidence>
<dbReference type="OrthoDB" id="2735536at2759"/>
<feature type="transmembrane region" description="Helical" evidence="4">
    <location>
        <begin position="90"/>
        <end position="109"/>
    </location>
</feature>
<dbReference type="Proteomes" id="UP000321518">
    <property type="component" value="Unassembled WGS sequence"/>
</dbReference>
<comment type="similarity">
    <text evidence="2">Belongs to the NAD(P)-dependent epimerase/dehydratase family. Dihydroflavonol-4-reductase subfamily.</text>
</comment>
<reference evidence="6 7" key="1">
    <citation type="submission" date="2019-07" db="EMBL/GenBank/DDBJ databases">
        <title>Rhodotorula toruloides NBRC10032 genome sequencing.</title>
        <authorList>
            <person name="Shida Y."/>
            <person name="Takaku H."/>
            <person name="Ogasawara W."/>
            <person name="Mori K."/>
        </authorList>
    </citation>
    <scope>NUCLEOTIDE SEQUENCE [LARGE SCALE GENOMIC DNA]</scope>
    <source>
        <strain evidence="6 7">NBRC10032</strain>
    </source>
</reference>
<dbReference type="PANTHER" id="PTHR10366">
    <property type="entry name" value="NAD DEPENDENT EPIMERASE/DEHYDRATASE"/>
    <property type="match status" value="1"/>
</dbReference>
<dbReference type="AlphaFoldDB" id="A0A511KQD5"/>
<evidence type="ECO:0000313" key="7">
    <source>
        <dbReference type="Proteomes" id="UP000321518"/>
    </source>
</evidence>
<dbReference type="PANTHER" id="PTHR10366:SF564">
    <property type="entry name" value="STEROL-4-ALPHA-CARBOXYLATE 3-DEHYDROGENASE, DECARBOXYLATING"/>
    <property type="match status" value="1"/>
</dbReference>
<dbReference type="SUPFAM" id="SSF51735">
    <property type="entry name" value="NAD(P)-binding Rossmann-fold domains"/>
    <property type="match status" value="1"/>
</dbReference>
<accession>A0A511KQD5</accession>
<evidence type="ECO:0000256" key="2">
    <source>
        <dbReference type="ARBA" id="ARBA00023445"/>
    </source>
</evidence>
<keyword evidence="4" id="KW-1133">Transmembrane helix</keyword>
<dbReference type="Pfam" id="PF01370">
    <property type="entry name" value="Epimerase"/>
    <property type="match status" value="1"/>
</dbReference>
<feature type="compositionally biased region" description="Pro residues" evidence="3">
    <location>
        <begin position="28"/>
        <end position="39"/>
    </location>
</feature>
<proteinExistence type="inferred from homology"/>
<keyword evidence="1" id="KW-0560">Oxidoreductase</keyword>
<dbReference type="Gene3D" id="3.40.50.720">
    <property type="entry name" value="NAD(P)-binding Rossmann-like Domain"/>
    <property type="match status" value="1"/>
</dbReference>
<sequence>MLTATPPSPPSRHAPSPPNSAATDSPTDIPPNPINPSDPLPSVDDEIDLSTLRFLSSSLRSLYLPWLFRLVVFTALAKILRVVWPYLFHFVRYIFGHIWTAIGWLVRLLAWTAMWGGLIATAVWLLAGIGGAVVYVGLRAKPRWRAFAREKPFAAQVVKKIAGYGLLWLTLRKLMWNWTVKAAAVACAGWEAYAFYDQRATASRLSSSVPASTPIPCAVPASSPSVTHPPADNTGPPASSEDADDEELERYARQIREEMLRDNCCPPSGPLPPPLHWLTMPAVPASSFVLISGPSGFLGAHVAQQLLQAGFRVRGTVRSNEKGQYLVDHFKQQGLDNFDFVVVEDIEASGAFDKAVKGVDAVVHTASPFHFNVTDPYKDLINPAVQGTLNALRSAAKEPKVKRVVITSSFAAVVNPHDPVYTFTEQDWNEYSPKQVEEKGKDVDPSQAYRCSKTKAEQAAWQFVEEEKPSFDITTIQPPLIFGPLEHEVQSADKLNTSISNFYGFLTGKKSAEDAQAGFGSFVDVRDVAKIHVESLLVEEAGNQRFLVATSDSSYQPLLDLFFENADDSLKSAFPHAEKGEPGNPKPKANAIDTSKVRETFKWQPIEAKDTVLDMAKSLAEYEKKWGP</sequence>
<dbReference type="EMBL" id="BJWK01000022">
    <property type="protein sequence ID" value="GEM12563.1"/>
    <property type="molecule type" value="Genomic_DNA"/>
</dbReference>
<evidence type="ECO:0000256" key="1">
    <source>
        <dbReference type="ARBA" id="ARBA00023002"/>
    </source>
</evidence>
<feature type="region of interest" description="Disordered" evidence="3">
    <location>
        <begin position="220"/>
        <end position="247"/>
    </location>
</feature>
<evidence type="ECO:0000313" key="6">
    <source>
        <dbReference type="EMBL" id="GEM12563.1"/>
    </source>
</evidence>
<name>A0A511KQD5_RHOTO</name>
<keyword evidence="4" id="KW-0472">Membrane</keyword>
<dbReference type="InterPro" id="IPR050425">
    <property type="entry name" value="NAD(P)_dehydrat-like"/>
</dbReference>
<organism evidence="6 7">
    <name type="scientific">Rhodotorula toruloides</name>
    <name type="common">Yeast</name>
    <name type="synonym">Rhodosporidium toruloides</name>
    <dbReference type="NCBI Taxonomy" id="5286"/>
    <lineage>
        <taxon>Eukaryota</taxon>
        <taxon>Fungi</taxon>
        <taxon>Dikarya</taxon>
        <taxon>Basidiomycota</taxon>
        <taxon>Pucciniomycotina</taxon>
        <taxon>Microbotryomycetes</taxon>
        <taxon>Sporidiobolales</taxon>
        <taxon>Sporidiobolaceae</taxon>
        <taxon>Rhodotorula</taxon>
    </lineage>
</organism>
<feature type="compositionally biased region" description="Pro residues" evidence="3">
    <location>
        <begin position="1"/>
        <end position="18"/>
    </location>
</feature>
<dbReference type="InterPro" id="IPR036291">
    <property type="entry name" value="NAD(P)-bd_dom_sf"/>
</dbReference>
<feature type="domain" description="NAD-dependent epimerase/dehydratase" evidence="5">
    <location>
        <begin position="289"/>
        <end position="538"/>
    </location>
</feature>
<dbReference type="InterPro" id="IPR001509">
    <property type="entry name" value="Epimerase_deHydtase"/>
</dbReference>
<evidence type="ECO:0000256" key="4">
    <source>
        <dbReference type="SAM" id="Phobius"/>
    </source>
</evidence>
<dbReference type="CDD" id="cd05227">
    <property type="entry name" value="AR_SDR_e"/>
    <property type="match status" value="1"/>
</dbReference>
<dbReference type="GO" id="GO:0016616">
    <property type="term" value="F:oxidoreductase activity, acting on the CH-OH group of donors, NAD or NADP as acceptor"/>
    <property type="evidence" value="ECO:0007669"/>
    <property type="project" value="TreeGrafter"/>
</dbReference>
<evidence type="ECO:0000256" key="3">
    <source>
        <dbReference type="SAM" id="MobiDB-lite"/>
    </source>
</evidence>
<protein>
    <submittedName>
        <fullName evidence="6">D-lactaldehyde dehydrogenase</fullName>
    </submittedName>
</protein>
<feature type="region of interest" description="Disordered" evidence="3">
    <location>
        <begin position="1"/>
        <end position="39"/>
    </location>
</feature>
<comment type="caution">
    <text evidence="6">The sequence shown here is derived from an EMBL/GenBank/DDBJ whole genome shotgun (WGS) entry which is preliminary data.</text>
</comment>
<keyword evidence="4" id="KW-0812">Transmembrane</keyword>
<feature type="transmembrane region" description="Helical" evidence="4">
    <location>
        <begin position="115"/>
        <end position="138"/>
    </location>
</feature>
<gene>
    <name evidence="6" type="ORF">Rt10032_c22g6580</name>
</gene>
<feature type="region of interest" description="Disordered" evidence="3">
    <location>
        <begin position="573"/>
        <end position="593"/>
    </location>
</feature>
<feature type="transmembrane region" description="Helical" evidence="4">
    <location>
        <begin position="63"/>
        <end position="83"/>
    </location>
</feature>